<dbReference type="Proteomes" id="UP000273001">
    <property type="component" value="Chromosome"/>
</dbReference>
<dbReference type="RefSeq" id="WP_119836164.1">
    <property type="nucleotide sequence ID" value="NZ_CP032514.1"/>
</dbReference>
<dbReference type="InterPro" id="IPR050194">
    <property type="entry name" value="Glycosyltransferase_grp1"/>
</dbReference>
<evidence type="ECO:0000313" key="3">
    <source>
        <dbReference type="EMBL" id="AYD90108.1"/>
    </source>
</evidence>
<dbReference type="Gene3D" id="3.40.50.2000">
    <property type="entry name" value="Glycogen Phosphorylase B"/>
    <property type="match status" value="2"/>
</dbReference>
<keyword evidence="4" id="KW-1185">Reference proteome</keyword>
<dbReference type="PANTHER" id="PTHR45947">
    <property type="entry name" value="SULFOQUINOVOSYL TRANSFERASE SQD2"/>
    <property type="match status" value="1"/>
</dbReference>
<dbReference type="SUPFAM" id="SSF53756">
    <property type="entry name" value="UDP-Glycosyltransferase/glycogen phosphorylase"/>
    <property type="match status" value="1"/>
</dbReference>
<sequence>MTENAGGKEAFILSAFRLLKDSYSFTFLVDRDDVAHQEELLALGARIARVPARRQHPIGYVRAVSRLVRTGGFHAVWLHQTVISSIEPLVAARAVGVPVRVLHSHSSANMSGRVSGILHHLQRPLTGLYANRRYACSAEAAQWLFGDTAWTFVPNIFDPDPFSFDADRRARVRRQLGLHPQERAVVHVARLGPAKNHAFDLRIMEELRAMGVRAQLLLCGDGPYRENLAADVQRMSLDHMVTFLGPRKDVPDLLQAADVMILPSTFEGLPYTALEAQAAGLPLLLSQAVSTSAQVGGQVTVLDLARGPAPWAQAIAAVDPGASPRRPNAVKGSPFDAGTALPRFQELLAADTPKES</sequence>
<gene>
    <name evidence="3" type="ORF">D5R93_09020</name>
</gene>
<protein>
    <submittedName>
        <fullName evidence="3">Glycosyltransferase family 1 protein</fullName>
    </submittedName>
</protein>
<evidence type="ECO:0000259" key="2">
    <source>
        <dbReference type="Pfam" id="PF00534"/>
    </source>
</evidence>
<name>A0ABM6Z4M7_9ACTO</name>
<feature type="domain" description="Glycosyl transferase family 1" evidence="2">
    <location>
        <begin position="171"/>
        <end position="290"/>
    </location>
</feature>
<proteinExistence type="predicted"/>
<reference evidence="3 4" key="1">
    <citation type="submission" date="2018-09" db="EMBL/GenBank/DDBJ databases">
        <authorList>
            <person name="Li J."/>
        </authorList>
    </citation>
    <scope>NUCLEOTIDE SEQUENCE [LARGE SCALE GENOMIC DNA]</scope>
    <source>
        <strain evidence="3 4">2129</strain>
    </source>
</reference>
<evidence type="ECO:0000256" key="1">
    <source>
        <dbReference type="ARBA" id="ARBA00022679"/>
    </source>
</evidence>
<dbReference type="PANTHER" id="PTHR45947:SF3">
    <property type="entry name" value="SULFOQUINOVOSYL TRANSFERASE SQD2"/>
    <property type="match status" value="1"/>
</dbReference>
<dbReference type="Pfam" id="PF00534">
    <property type="entry name" value="Glycos_transf_1"/>
    <property type="match status" value="1"/>
</dbReference>
<evidence type="ECO:0000313" key="4">
    <source>
        <dbReference type="Proteomes" id="UP000273001"/>
    </source>
</evidence>
<accession>A0ABM6Z4M7</accession>
<dbReference type="InterPro" id="IPR001296">
    <property type="entry name" value="Glyco_trans_1"/>
</dbReference>
<dbReference type="EMBL" id="CP032514">
    <property type="protein sequence ID" value="AYD90108.1"/>
    <property type="molecule type" value="Genomic_DNA"/>
</dbReference>
<keyword evidence="1" id="KW-0808">Transferase</keyword>
<organism evidence="3 4">
    <name type="scientific">Actinomyces lilanjuaniae</name>
    <dbReference type="NCBI Taxonomy" id="2321394"/>
    <lineage>
        <taxon>Bacteria</taxon>
        <taxon>Bacillati</taxon>
        <taxon>Actinomycetota</taxon>
        <taxon>Actinomycetes</taxon>
        <taxon>Actinomycetales</taxon>
        <taxon>Actinomycetaceae</taxon>
        <taxon>Actinomyces</taxon>
    </lineage>
</organism>